<evidence type="ECO:0000256" key="3">
    <source>
        <dbReference type="ARBA" id="ARBA00022692"/>
    </source>
</evidence>
<feature type="transmembrane region" description="Helical" evidence="6">
    <location>
        <begin position="389"/>
        <end position="411"/>
    </location>
</feature>
<feature type="transmembrane region" description="Helical" evidence="6">
    <location>
        <begin position="809"/>
        <end position="830"/>
    </location>
</feature>
<evidence type="ECO:0000256" key="2">
    <source>
        <dbReference type="ARBA" id="ARBA00022475"/>
    </source>
</evidence>
<dbReference type="PANTHER" id="PTHR30287">
    <property type="entry name" value="MEMBRANE COMPONENT OF PREDICTED ABC SUPERFAMILY METABOLITE UPTAKE TRANSPORTER"/>
    <property type="match status" value="1"/>
</dbReference>
<feature type="transmembrane region" description="Helical" evidence="6">
    <location>
        <begin position="249"/>
        <end position="267"/>
    </location>
</feature>
<feature type="transmembrane region" description="Helical" evidence="6">
    <location>
        <begin position="310"/>
        <end position="330"/>
    </location>
</feature>
<sequence>MLRASTGFTVVKTLLSHYRYHPWQSLFLMTGLVAGVALWAAVQLINAEAIASYETANRVSGASIAWRIQGSTSQGVPAEDYIDLRRAGFTSLFPVIEEQVRLENGGSLRIFASDLLALPGAGGARADAGDRWLDLIQPPYSMTLSAGAAKNLGAAEGEPLRLRSGQSLPPVTIDTSTPAGETAFMDIAAARTLFPQYAELDVFSYLATGALSETELNALAAALPTGLRLQRDTTVPDLKELTASLHQHLDALGLLAFVVGTFIVFSAQRFALIYRQQTFSVLLDLGVSFRWLMGAVLAETVVWSIAGTSIGLGVGYFIALTLLPEVAATLSNLYGASMPAQLLLRPDTIGVAWLLSLSGLILAVTVPVLSRIVGNKKVSRFRSTVPVDIVGLGLGLLMCITGGATLAQGLVDPTQGFLAIGLTLLGTALLLPAVLRRGLSFWSPAAIDPGRDGGGDRVRLFRRWLAAEASVQLPALRPAMMALLLSLSAAGGIELMVGSFRTALEDWLESRLSADIFIAPTQTSGPHIATDSIVTNLIASGLETGWLVAAHQRTGIETRWLNRPTQIRGFDVSAPDSKSLPLADGSLSNWLAYDAASRQPLPVLVNEQASYLRGLKPGDAIVVDNGSEAVHMRIEGIVHDYGNAEFALYLPAAAMQSAWPNAEGLGTSLWLNPERSDSEALATAALDQAGIPAAQWLLQNDLRTMSLNIFDRTFAVTAALNVLTLLIAGVALLAALLGLMSQRLPELALWRALGLSRIEIALLTMVPVIAMALLTWLLSIPLGIALAWALVNRLNIVSFGWSMPLELEWLPFVQLGLLSFGVVVGALALVQVRLGRQLSGAINQLGADT</sequence>
<feature type="transmembrane region" description="Helical" evidence="6">
    <location>
        <begin position="714"/>
        <end position="739"/>
    </location>
</feature>
<proteinExistence type="predicted"/>
<keyword evidence="2" id="KW-1003">Cell membrane</keyword>
<dbReference type="Pfam" id="PF02687">
    <property type="entry name" value="FtsX"/>
    <property type="match status" value="2"/>
</dbReference>
<dbReference type="PANTHER" id="PTHR30287:SF2">
    <property type="entry name" value="BLL1001 PROTEIN"/>
    <property type="match status" value="1"/>
</dbReference>
<keyword evidence="9" id="KW-1185">Reference proteome</keyword>
<comment type="caution">
    <text evidence="8">The sequence shown here is derived from an EMBL/GenBank/DDBJ whole genome shotgun (WGS) entry which is preliminary data.</text>
</comment>
<evidence type="ECO:0000259" key="7">
    <source>
        <dbReference type="Pfam" id="PF02687"/>
    </source>
</evidence>
<comment type="subcellular location">
    <subcellularLocation>
        <location evidence="1">Cell membrane</location>
        <topology evidence="1">Multi-pass membrane protein</topology>
    </subcellularLocation>
</comment>
<keyword evidence="3 6" id="KW-0812">Transmembrane</keyword>
<feature type="transmembrane region" description="Helical" evidence="6">
    <location>
        <begin position="350"/>
        <end position="369"/>
    </location>
</feature>
<gene>
    <name evidence="8" type="ORF">GCM10022278_39250</name>
</gene>
<evidence type="ECO:0000256" key="4">
    <source>
        <dbReference type="ARBA" id="ARBA00022989"/>
    </source>
</evidence>
<evidence type="ECO:0000256" key="1">
    <source>
        <dbReference type="ARBA" id="ARBA00004651"/>
    </source>
</evidence>
<dbReference type="InterPro" id="IPR038766">
    <property type="entry name" value="Membrane_comp_ABC_pdt"/>
</dbReference>
<feature type="transmembrane region" description="Helical" evidence="6">
    <location>
        <begin position="20"/>
        <end position="42"/>
    </location>
</feature>
<dbReference type="RefSeq" id="WP_344809621.1">
    <property type="nucleotide sequence ID" value="NZ_BAABBO010000023.1"/>
</dbReference>
<feature type="transmembrane region" description="Helical" evidence="6">
    <location>
        <begin position="760"/>
        <end position="789"/>
    </location>
</feature>
<evidence type="ECO:0000313" key="9">
    <source>
        <dbReference type="Proteomes" id="UP001501337"/>
    </source>
</evidence>
<evidence type="ECO:0000313" key="8">
    <source>
        <dbReference type="EMBL" id="GAA3978812.1"/>
    </source>
</evidence>
<protein>
    <submittedName>
        <fullName evidence="8">FtsX-like permease family protein</fullName>
    </submittedName>
</protein>
<organism evidence="8 9">
    <name type="scientific">Allohahella marinimesophila</name>
    <dbReference type="NCBI Taxonomy" id="1054972"/>
    <lineage>
        <taxon>Bacteria</taxon>
        <taxon>Pseudomonadati</taxon>
        <taxon>Pseudomonadota</taxon>
        <taxon>Gammaproteobacteria</taxon>
        <taxon>Oceanospirillales</taxon>
        <taxon>Hahellaceae</taxon>
        <taxon>Allohahella</taxon>
    </lineage>
</organism>
<keyword evidence="5 6" id="KW-0472">Membrane</keyword>
<feature type="domain" description="ABC3 transporter permease C-terminal" evidence="7">
    <location>
        <begin position="720"/>
        <end position="830"/>
    </location>
</feature>
<feature type="transmembrane region" description="Helical" evidence="6">
    <location>
        <begin position="417"/>
        <end position="435"/>
    </location>
</feature>
<dbReference type="InterPro" id="IPR003838">
    <property type="entry name" value="ABC3_permease_C"/>
</dbReference>
<evidence type="ECO:0000256" key="6">
    <source>
        <dbReference type="SAM" id="Phobius"/>
    </source>
</evidence>
<keyword evidence="4 6" id="KW-1133">Transmembrane helix</keyword>
<evidence type="ECO:0000256" key="5">
    <source>
        <dbReference type="ARBA" id="ARBA00023136"/>
    </source>
</evidence>
<feature type="domain" description="ABC3 transporter permease C-terminal" evidence="7">
    <location>
        <begin position="252"/>
        <end position="369"/>
    </location>
</feature>
<reference evidence="9" key="1">
    <citation type="journal article" date="2019" name="Int. J. Syst. Evol. Microbiol.">
        <title>The Global Catalogue of Microorganisms (GCM) 10K type strain sequencing project: providing services to taxonomists for standard genome sequencing and annotation.</title>
        <authorList>
            <consortium name="The Broad Institute Genomics Platform"/>
            <consortium name="The Broad Institute Genome Sequencing Center for Infectious Disease"/>
            <person name="Wu L."/>
            <person name="Ma J."/>
        </authorList>
    </citation>
    <scope>NUCLEOTIDE SEQUENCE [LARGE SCALE GENOMIC DNA]</scope>
    <source>
        <strain evidence="9">JCM 17555</strain>
    </source>
</reference>
<dbReference type="Proteomes" id="UP001501337">
    <property type="component" value="Unassembled WGS sequence"/>
</dbReference>
<accession>A0ABP7QA20</accession>
<dbReference type="EMBL" id="BAABBO010000023">
    <property type="protein sequence ID" value="GAA3978812.1"/>
    <property type="molecule type" value="Genomic_DNA"/>
</dbReference>
<name>A0ABP7QA20_9GAMM</name>